<feature type="region of interest" description="Disordered" evidence="1">
    <location>
        <begin position="113"/>
        <end position="147"/>
    </location>
</feature>
<keyword evidence="3" id="KW-1185">Reference proteome</keyword>
<dbReference type="eggNOG" id="ENOG5032RR4">
    <property type="taxonomic scope" value="Bacteria"/>
</dbReference>
<dbReference type="AlphaFoldDB" id="Q2JF08"/>
<dbReference type="HOGENOM" id="CLU_095649_1_0_11"/>
<evidence type="ECO:0000313" key="3">
    <source>
        <dbReference type="Proteomes" id="UP000001937"/>
    </source>
</evidence>
<organism evidence="2 3">
    <name type="scientific">Frankia casuarinae (strain DSM 45818 / CECT 9043 / HFP020203 / CcI3)</name>
    <dbReference type="NCBI Taxonomy" id="106370"/>
    <lineage>
        <taxon>Bacteria</taxon>
        <taxon>Bacillati</taxon>
        <taxon>Actinomycetota</taxon>
        <taxon>Actinomycetes</taxon>
        <taxon>Frankiales</taxon>
        <taxon>Frankiaceae</taxon>
        <taxon>Frankia</taxon>
    </lineage>
</organism>
<evidence type="ECO:0000256" key="1">
    <source>
        <dbReference type="SAM" id="MobiDB-lite"/>
    </source>
</evidence>
<reference evidence="2 3" key="1">
    <citation type="journal article" date="2007" name="Genome Res.">
        <title>Genome characteristics of facultatively symbiotic Frankia sp. strains reflect host range and host plant biogeography.</title>
        <authorList>
            <person name="Normand P."/>
            <person name="Lapierre P."/>
            <person name="Tisa L.S."/>
            <person name="Gogarten J.P."/>
            <person name="Alloisio N."/>
            <person name="Bagnarol E."/>
            <person name="Bassi C.A."/>
            <person name="Berry A.M."/>
            <person name="Bickhart D.M."/>
            <person name="Choisne N."/>
            <person name="Couloux A."/>
            <person name="Cournoyer B."/>
            <person name="Cruveiller S."/>
            <person name="Daubin V."/>
            <person name="Demange N."/>
            <person name="Francino M.P."/>
            <person name="Goltsman E."/>
            <person name="Huang Y."/>
            <person name="Kopp O.R."/>
            <person name="Labarre L."/>
            <person name="Lapidus A."/>
            <person name="Lavire C."/>
            <person name="Marechal J."/>
            <person name="Martinez M."/>
            <person name="Mastronunzio J.E."/>
            <person name="Mullin B.C."/>
            <person name="Niemann J."/>
            <person name="Pujic P."/>
            <person name="Rawnsley T."/>
            <person name="Rouy Z."/>
            <person name="Schenowitz C."/>
            <person name="Sellstedt A."/>
            <person name="Tavares F."/>
            <person name="Tomkins J.P."/>
            <person name="Vallenet D."/>
            <person name="Valverde C."/>
            <person name="Wall L.G."/>
            <person name="Wang Y."/>
            <person name="Medigue C."/>
            <person name="Benson D.R."/>
        </authorList>
    </citation>
    <scope>NUCLEOTIDE SEQUENCE [LARGE SCALE GENOMIC DNA]</scope>
    <source>
        <strain evidence="3">DSM 45818 / CECT 9043 / CcI3</strain>
    </source>
</reference>
<proteinExistence type="predicted"/>
<name>Q2JF08_FRACC</name>
<dbReference type="STRING" id="106370.Francci3_0750"/>
<evidence type="ECO:0000313" key="2">
    <source>
        <dbReference type="EMBL" id="ABD10134.1"/>
    </source>
</evidence>
<protein>
    <recommendedName>
        <fullName evidence="4">DUF3499 domain-containing protein</fullName>
    </recommendedName>
</protein>
<gene>
    <name evidence="2" type="ordered locus">Francci3_0750</name>
</gene>
<evidence type="ECO:0008006" key="4">
    <source>
        <dbReference type="Google" id="ProtNLM"/>
    </source>
</evidence>
<dbReference type="KEGG" id="fra:Francci3_0750"/>
<dbReference type="Proteomes" id="UP000001937">
    <property type="component" value="Chromosome"/>
</dbReference>
<dbReference type="InterPro" id="IPR021888">
    <property type="entry name" value="DUF3499"/>
</dbReference>
<dbReference type="Pfam" id="PF12005">
    <property type="entry name" value="DUF3499"/>
    <property type="match status" value="1"/>
</dbReference>
<sequence length="147" mass="15652">MTISRRATRHDPRWWPSSVPGATVRNVKPRRCSRSACSAAAVATLTYAYAESTAVLGPLSPYVEPHSYDLCGTHADRLTVPLGWAVVRLEAEAPREGGREVAGDDLEALADAVREASRRGGPEPPQGPQAPPPGGRRGHLRAVPSPS</sequence>
<accession>Q2JF08</accession>
<dbReference type="EMBL" id="CP000249">
    <property type="protein sequence ID" value="ABD10134.1"/>
    <property type="molecule type" value="Genomic_DNA"/>
</dbReference>
<feature type="compositionally biased region" description="Pro residues" evidence="1">
    <location>
        <begin position="122"/>
        <end position="134"/>
    </location>
</feature>